<dbReference type="PANTHER" id="PTHR14689">
    <property type="entry name" value="PHORBOL-ESTER_DAG-TYPE DOMAIN-CONTAINING PROTEIN"/>
    <property type="match status" value="1"/>
</dbReference>
<evidence type="ECO:0000256" key="1">
    <source>
        <dbReference type="SAM" id="MobiDB-lite"/>
    </source>
</evidence>
<reference evidence="4" key="1">
    <citation type="submission" date="2024-02" db="UniProtKB">
        <authorList>
            <consortium name="WormBaseParasite"/>
        </authorList>
    </citation>
    <scope>IDENTIFICATION</scope>
</reference>
<feature type="region of interest" description="Disordered" evidence="1">
    <location>
        <begin position="232"/>
        <end position="253"/>
    </location>
</feature>
<sequence length="1208" mass="135804">MDQNKQRLQQHLLTSFSQGFPGLSSGATNNDLLSLQLLSGLSAPSLLQATPTLSTNDLTQWAAAQQQSQWLVDQQAKVAAAMFGGMGMFGGMSGGMSGVKGMDLTNNTDLTKAFVSASTAKATSANPSPTIFPTMSSLRNEVLNGAHLGTPVNIDGVDGSPAGPSSANPGSHKSISTPNDIDVGAISQPNSQADQGKHESPSRKLSHMINRQDMDLPSTTLGHQYSHFDFPSTSSSFMQKEKDDGQKESNDPWATLDLNDINDLLTVTGTSSSTYDSTNLEFDKEFEKVFSIVQSRDGARRESIDKDRDKDKDKDKDNFDFGLLDENPALSPVQFTPPDSPTHEGNATDLTALFSMGASPPKISKKEIVKPTKVSSMKSFLPSVPSTSTQNDLMNPMVKTSPPKKESIFKKKEPIFRKESSIFARKSSKAPVYKQKSTTILDYNEDKGKKIDTKDDEYSFTDEEDDMTAMVEEAKKENRLQEEIQKRLTQTGPNSTNKSVYVPGIGFAAPKEQPVQELWSHVVPKKRFGAEGSKTGIPPTTLLPPTAQVETPSTATVVIPEILTLADTIRKRKQEREKKAFCKTKISNDCYCPRENGIIQVFDGKPVEPGNLPPIPKLRISRKILAQFSEEPNNQSDVENYQITRKMKRRRKTTDEDSDWRGWTGNKTRKQQRKERNMRRRSSRLLSEQPYTNGYGGESCEPQVVVEELFTTQETKADSLQSDPVMMSKKARLLQQWQETEAGTKEEEKPQPLNGTRRDTSLKIKIVKTARNEQQNQEIKTRLAAFGSAEGHLPKGTFVVCKKDLFKDDCALWRVDNQNMLQKYPPRIDSETKRVTYKNSSTYSGWCEQIASDYATIAIRYNKQTRSEAIVEPEVPLSDLFPAITAELNGSTEACAVVKEDEPKDPIEMDASFLLGDPTRMTLHTYISAMLQHVLTLNYFKEVREKNESLVFQSMVDVARNNMECLEKLRSKANWDDDFEENLDKYLQITSTELDLQDIDCQACQQCLATKIEQFFDLHHYNRETLQAKQKRYNDSPLRARELFVCDSCLHLSQLFHKCLHMRYFLFKQCEDRLEELGNESPESAPEKLVEKARSSSNWMLKLVRQNADLWKKIKSNDFLIYSINQSKMSDITRDNLGRAHDAHTGQFVSKEADQGQRGRSPKIDEGMKHDVVGHDTSSGHEVFLDKNDRAHDVENGKFVADQNVDYQ</sequence>
<name>A0AAF3EYI8_9BILA</name>
<evidence type="ECO:0000259" key="2">
    <source>
        <dbReference type="Pfam" id="PF13926"/>
    </source>
</evidence>
<feature type="region of interest" description="Disordered" evidence="1">
    <location>
        <begin position="378"/>
        <end position="406"/>
    </location>
</feature>
<feature type="compositionally biased region" description="Basic and acidic residues" evidence="1">
    <location>
        <begin position="297"/>
        <end position="319"/>
    </location>
</feature>
<feature type="domain" description="DUF4211" evidence="2">
    <location>
        <begin position="909"/>
        <end position="1026"/>
    </location>
</feature>
<proteinExistence type="predicted"/>
<protein>
    <recommendedName>
        <fullName evidence="2">DUF4211 domain-containing protein</fullName>
    </recommendedName>
</protein>
<dbReference type="AlphaFoldDB" id="A0AAF3EYI8"/>
<feature type="compositionally biased region" description="Basic and acidic residues" evidence="1">
    <location>
        <begin position="1151"/>
        <end position="1174"/>
    </location>
</feature>
<feature type="compositionally biased region" description="Polar residues" evidence="1">
    <location>
        <begin position="631"/>
        <end position="643"/>
    </location>
</feature>
<feature type="compositionally biased region" description="Polar residues" evidence="1">
    <location>
        <begin position="378"/>
        <end position="393"/>
    </location>
</feature>
<feature type="compositionally biased region" description="Basic residues" evidence="1">
    <location>
        <begin position="667"/>
        <end position="683"/>
    </location>
</feature>
<dbReference type="WBParaSite" id="MBELARI_LOCUS19283">
    <property type="protein sequence ID" value="MBELARI_LOCUS19283"/>
    <property type="gene ID" value="MBELARI_LOCUS19283"/>
</dbReference>
<feature type="compositionally biased region" description="Basic and acidic residues" evidence="1">
    <location>
        <begin position="742"/>
        <end position="759"/>
    </location>
</feature>
<evidence type="ECO:0000313" key="3">
    <source>
        <dbReference type="Proteomes" id="UP000887575"/>
    </source>
</evidence>
<feature type="region of interest" description="Disordered" evidence="1">
    <location>
        <begin position="297"/>
        <end position="347"/>
    </location>
</feature>
<keyword evidence="3" id="KW-1185">Reference proteome</keyword>
<feature type="compositionally biased region" description="Basic and acidic residues" evidence="1">
    <location>
        <begin position="239"/>
        <end position="250"/>
    </location>
</feature>
<feature type="region of interest" description="Disordered" evidence="1">
    <location>
        <begin position="736"/>
        <end position="759"/>
    </location>
</feature>
<dbReference type="InterPro" id="IPR025451">
    <property type="entry name" value="DUF4211"/>
</dbReference>
<feature type="region of interest" description="Disordered" evidence="1">
    <location>
        <begin position="530"/>
        <end position="549"/>
    </location>
</feature>
<accession>A0AAF3EYI8</accession>
<evidence type="ECO:0000313" key="4">
    <source>
        <dbReference type="WBParaSite" id="MBELARI_LOCUS19283"/>
    </source>
</evidence>
<dbReference type="Proteomes" id="UP000887575">
    <property type="component" value="Unassembled WGS sequence"/>
</dbReference>
<dbReference type="PANTHER" id="PTHR14689:SF0">
    <property type="entry name" value="COILED-COIL DOMAIN-CONTAINING PROTEIN 82"/>
    <property type="match status" value="1"/>
</dbReference>
<feature type="region of interest" description="Disordered" evidence="1">
    <location>
        <begin position="631"/>
        <end position="698"/>
    </location>
</feature>
<feature type="region of interest" description="Disordered" evidence="1">
    <location>
        <begin position="149"/>
        <end position="206"/>
    </location>
</feature>
<feature type="region of interest" description="Disordered" evidence="1">
    <location>
        <begin position="1143"/>
        <end position="1181"/>
    </location>
</feature>
<dbReference type="GO" id="GO:0005634">
    <property type="term" value="C:nucleus"/>
    <property type="evidence" value="ECO:0007669"/>
    <property type="project" value="TreeGrafter"/>
</dbReference>
<feature type="compositionally biased region" description="Low complexity" evidence="1">
    <location>
        <begin position="159"/>
        <end position="171"/>
    </location>
</feature>
<dbReference type="Pfam" id="PF13926">
    <property type="entry name" value="DUF4211"/>
    <property type="match status" value="1"/>
</dbReference>
<organism evidence="3 4">
    <name type="scientific">Mesorhabditis belari</name>
    <dbReference type="NCBI Taxonomy" id="2138241"/>
    <lineage>
        <taxon>Eukaryota</taxon>
        <taxon>Metazoa</taxon>
        <taxon>Ecdysozoa</taxon>
        <taxon>Nematoda</taxon>
        <taxon>Chromadorea</taxon>
        <taxon>Rhabditida</taxon>
        <taxon>Rhabditina</taxon>
        <taxon>Rhabditomorpha</taxon>
        <taxon>Rhabditoidea</taxon>
        <taxon>Rhabditidae</taxon>
        <taxon>Mesorhabditinae</taxon>
        <taxon>Mesorhabditis</taxon>
    </lineage>
</organism>